<dbReference type="Proteomes" id="UP000634136">
    <property type="component" value="Unassembled WGS sequence"/>
</dbReference>
<comment type="caution">
    <text evidence="2">The sequence shown here is derived from an EMBL/GenBank/DDBJ whole genome shotgun (WGS) entry which is preliminary data.</text>
</comment>
<evidence type="ECO:0000313" key="2">
    <source>
        <dbReference type="EMBL" id="KAF7807605.1"/>
    </source>
</evidence>
<feature type="domain" description="MULE transposase" evidence="1">
    <location>
        <begin position="2"/>
        <end position="45"/>
    </location>
</feature>
<dbReference type="Pfam" id="PF10551">
    <property type="entry name" value="MULE"/>
    <property type="match status" value="1"/>
</dbReference>
<gene>
    <name evidence="2" type="ORF">G2W53_039766</name>
</gene>
<dbReference type="PANTHER" id="PTHR47718">
    <property type="entry name" value="OS01G0519700 PROTEIN"/>
    <property type="match status" value="1"/>
</dbReference>
<name>A0A834W344_9FABA</name>
<sequence>MNHHKGIIIFGAALLYDETVASFKWLFETFLKAYGDRKPQTIFTD</sequence>
<accession>A0A834W344</accession>
<dbReference type="OrthoDB" id="2402896at2759"/>
<proteinExistence type="predicted"/>
<dbReference type="EMBL" id="JAAIUW010000012">
    <property type="protein sequence ID" value="KAF7807605.1"/>
    <property type="molecule type" value="Genomic_DNA"/>
</dbReference>
<keyword evidence="3" id="KW-1185">Reference proteome</keyword>
<dbReference type="InterPro" id="IPR018289">
    <property type="entry name" value="MULE_transposase_dom"/>
</dbReference>
<evidence type="ECO:0000259" key="1">
    <source>
        <dbReference type="Pfam" id="PF10551"/>
    </source>
</evidence>
<evidence type="ECO:0000313" key="3">
    <source>
        <dbReference type="Proteomes" id="UP000634136"/>
    </source>
</evidence>
<organism evidence="2 3">
    <name type="scientific">Senna tora</name>
    <dbReference type="NCBI Taxonomy" id="362788"/>
    <lineage>
        <taxon>Eukaryota</taxon>
        <taxon>Viridiplantae</taxon>
        <taxon>Streptophyta</taxon>
        <taxon>Embryophyta</taxon>
        <taxon>Tracheophyta</taxon>
        <taxon>Spermatophyta</taxon>
        <taxon>Magnoliopsida</taxon>
        <taxon>eudicotyledons</taxon>
        <taxon>Gunneridae</taxon>
        <taxon>Pentapetalae</taxon>
        <taxon>rosids</taxon>
        <taxon>fabids</taxon>
        <taxon>Fabales</taxon>
        <taxon>Fabaceae</taxon>
        <taxon>Caesalpinioideae</taxon>
        <taxon>Cassia clade</taxon>
        <taxon>Senna</taxon>
    </lineage>
</organism>
<reference evidence="2" key="1">
    <citation type="submission" date="2020-09" db="EMBL/GenBank/DDBJ databases">
        <title>Genome-Enabled Discovery of Anthraquinone Biosynthesis in Senna tora.</title>
        <authorList>
            <person name="Kang S.-H."/>
            <person name="Pandey R.P."/>
            <person name="Lee C.-M."/>
            <person name="Sim J.-S."/>
            <person name="Jeong J.-T."/>
            <person name="Choi B.-S."/>
            <person name="Jung M."/>
            <person name="Ginzburg D."/>
            <person name="Zhao K."/>
            <person name="Won S.Y."/>
            <person name="Oh T.-J."/>
            <person name="Yu Y."/>
            <person name="Kim N.-H."/>
            <person name="Lee O.R."/>
            <person name="Lee T.-H."/>
            <person name="Bashyal P."/>
            <person name="Kim T.-S."/>
            <person name="Lee W.-H."/>
            <person name="Kawkins C."/>
            <person name="Kim C.-K."/>
            <person name="Kim J.S."/>
            <person name="Ahn B.O."/>
            <person name="Rhee S.Y."/>
            <person name="Sohng J.K."/>
        </authorList>
    </citation>
    <scope>NUCLEOTIDE SEQUENCE</scope>
    <source>
        <tissue evidence="2">Leaf</tissue>
    </source>
</reference>
<protein>
    <submittedName>
        <fullName evidence="2">Protein FAR1-RELATED SEQUENCE 5-like</fullName>
    </submittedName>
</protein>
<dbReference type="AlphaFoldDB" id="A0A834W344"/>